<dbReference type="InterPro" id="IPR001387">
    <property type="entry name" value="Cro/C1-type_HTH"/>
</dbReference>
<dbReference type="RefSeq" id="WP_163241542.1">
    <property type="nucleotide sequence ID" value="NZ_CP082780.1"/>
</dbReference>
<dbReference type="SMART" id="SM00530">
    <property type="entry name" value="HTH_XRE"/>
    <property type="match status" value="1"/>
</dbReference>
<dbReference type="SUPFAM" id="SSF47413">
    <property type="entry name" value="lambda repressor-like DNA-binding domains"/>
    <property type="match status" value="1"/>
</dbReference>
<dbReference type="AlphaFoldDB" id="A0A6B3VVH5"/>
<accession>A0A6B3VVH5</accession>
<comment type="caution">
    <text evidence="4">The sequence shown here is derived from an EMBL/GenBank/DDBJ whole genome shotgun (WGS) entry which is preliminary data.</text>
</comment>
<dbReference type="PROSITE" id="PS50943">
    <property type="entry name" value="HTH_CROC1"/>
    <property type="match status" value="1"/>
</dbReference>
<protein>
    <submittedName>
        <fullName evidence="4">Helix-turn-helix transcriptional regulator</fullName>
    </submittedName>
</protein>
<keyword evidence="1" id="KW-0238">DNA-binding</keyword>
<evidence type="ECO:0000313" key="5">
    <source>
        <dbReference type="Proteomes" id="UP000472971"/>
    </source>
</evidence>
<dbReference type="Proteomes" id="UP000570010">
    <property type="component" value="Unassembled WGS sequence"/>
</dbReference>
<dbReference type="PANTHER" id="PTHR46558:SF4">
    <property type="entry name" value="DNA-BIDING PHAGE PROTEIN"/>
    <property type="match status" value="1"/>
</dbReference>
<dbReference type="Proteomes" id="UP000472971">
    <property type="component" value="Unassembled WGS sequence"/>
</dbReference>
<keyword evidence="5" id="KW-1185">Reference proteome</keyword>
<dbReference type="GO" id="GO:0003677">
    <property type="term" value="F:DNA binding"/>
    <property type="evidence" value="ECO:0007669"/>
    <property type="project" value="UniProtKB-KW"/>
</dbReference>
<name>A0A6B3VVH5_9BACI</name>
<dbReference type="CDD" id="cd00093">
    <property type="entry name" value="HTH_XRE"/>
    <property type="match status" value="1"/>
</dbReference>
<sequence>MTLSNRVRELRAKYGLTQSDLAKSVAVTRQTIVALEKGSYIPSLLLAMKIAHVFNLQIEEIFFMEGEE</sequence>
<reference evidence="4 5" key="1">
    <citation type="submission" date="2020-02" db="EMBL/GenBank/DDBJ databases">
        <title>Bacillus aquiflavi sp. nov., isolated from yellow water of strong flavor Chinese baijiu in Yibin region of China.</title>
        <authorList>
            <person name="Xie J."/>
        </authorList>
    </citation>
    <scope>NUCLEOTIDE SEQUENCE [LARGE SCALE GENOMIC DNA]</scope>
    <source>
        <strain evidence="4 5">3H-10</strain>
    </source>
</reference>
<dbReference type="Pfam" id="PF01381">
    <property type="entry name" value="HTH_3"/>
    <property type="match status" value="1"/>
</dbReference>
<evidence type="ECO:0000256" key="1">
    <source>
        <dbReference type="ARBA" id="ARBA00023125"/>
    </source>
</evidence>
<evidence type="ECO:0000313" key="3">
    <source>
        <dbReference type="EMBL" id="MBA4536901.1"/>
    </source>
</evidence>
<evidence type="ECO:0000313" key="4">
    <source>
        <dbReference type="EMBL" id="NEY81268.1"/>
    </source>
</evidence>
<feature type="domain" description="HTH cro/C1-type" evidence="2">
    <location>
        <begin position="7"/>
        <end position="61"/>
    </location>
</feature>
<dbReference type="PANTHER" id="PTHR46558">
    <property type="entry name" value="TRACRIPTIONAL REGULATORY PROTEIN-RELATED-RELATED"/>
    <property type="match status" value="1"/>
</dbReference>
<organism evidence="4 5">
    <name type="scientific">Bacillus aquiflavi</name>
    <dbReference type="NCBI Taxonomy" id="2672567"/>
    <lineage>
        <taxon>Bacteria</taxon>
        <taxon>Bacillati</taxon>
        <taxon>Bacillota</taxon>
        <taxon>Bacilli</taxon>
        <taxon>Bacillales</taxon>
        <taxon>Bacillaceae</taxon>
        <taxon>Bacillus</taxon>
    </lineage>
</organism>
<evidence type="ECO:0000313" key="6">
    <source>
        <dbReference type="Proteomes" id="UP000570010"/>
    </source>
</evidence>
<proteinExistence type="predicted"/>
<gene>
    <name evidence="4" type="ORF">G4D64_07005</name>
    <name evidence="3" type="ORF">H1Z61_07035</name>
</gene>
<dbReference type="InterPro" id="IPR010982">
    <property type="entry name" value="Lambda_DNA-bd_dom_sf"/>
</dbReference>
<dbReference type="EMBL" id="JAAIWN010000012">
    <property type="protein sequence ID" value="NEY81268.1"/>
    <property type="molecule type" value="Genomic_DNA"/>
</dbReference>
<evidence type="ECO:0000259" key="2">
    <source>
        <dbReference type="PROSITE" id="PS50943"/>
    </source>
</evidence>
<reference evidence="3 6" key="2">
    <citation type="submission" date="2020-07" db="EMBL/GenBank/DDBJ databases">
        <authorList>
            <person name="Feng H."/>
        </authorList>
    </citation>
    <scope>NUCLEOTIDE SEQUENCE [LARGE SCALE GENOMIC DNA]</scope>
    <source>
        <strain evidence="6">s-12</strain>
        <strain evidence="3">S-12</strain>
    </source>
</reference>
<dbReference type="Gene3D" id="1.10.260.40">
    <property type="entry name" value="lambda repressor-like DNA-binding domains"/>
    <property type="match status" value="1"/>
</dbReference>
<dbReference type="EMBL" id="JACEIO010000012">
    <property type="protein sequence ID" value="MBA4536901.1"/>
    <property type="molecule type" value="Genomic_DNA"/>
</dbReference>